<gene>
    <name evidence="1" type="ORF">KIN20_034090</name>
</gene>
<reference evidence="1" key="1">
    <citation type="submission" date="2021-06" db="EMBL/GenBank/DDBJ databases">
        <title>Parelaphostrongylus tenuis whole genome reference sequence.</title>
        <authorList>
            <person name="Garwood T.J."/>
            <person name="Larsen P.A."/>
            <person name="Fountain-Jones N.M."/>
            <person name="Garbe J.R."/>
            <person name="Macchietto M.G."/>
            <person name="Kania S.A."/>
            <person name="Gerhold R.W."/>
            <person name="Richards J.E."/>
            <person name="Wolf T.M."/>
        </authorList>
    </citation>
    <scope>NUCLEOTIDE SEQUENCE</scope>
    <source>
        <strain evidence="1">MNPRO001-30</strain>
        <tissue evidence="1">Meninges</tissue>
    </source>
</reference>
<protein>
    <submittedName>
        <fullName evidence="1">Uncharacterized protein</fullName>
    </submittedName>
</protein>
<accession>A0AAD5R9S6</accession>
<comment type="caution">
    <text evidence="1">The sequence shown here is derived from an EMBL/GenBank/DDBJ whole genome shotgun (WGS) entry which is preliminary data.</text>
</comment>
<name>A0AAD5R9S6_PARTN</name>
<dbReference type="EMBL" id="JAHQIW010007085">
    <property type="protein sequence ID" value="KAJ1372033.1"/>
    <property type="molecule type" value="Genomic_DNA"/>
</dbReference>
<evidence type="ECO:0000313" key="1">
    <source>
        <dbReference type="EMBL" id="KAJ1372033.1"/>
    </source>
</evidence>
<keyword evidence="2" id="KW-1185">Reference proteome</keyword>
<dbReference type="Proteomes" id="UP001196413">
    <property type="component" value="Unassembled WGS sequence"/>
</dbReference>
<sequence length="66" mass="7623">MCTLWRCKRNYFSEVEPNWKGLEAATYFLMACITNHSSRPARAIIDTGSSTAYGRMFRISIRNIQS</sequence>
<proteinExistence type="predicted"/>
<dbReference type="AlphaFoldDB" id="A0AAD5R9S6"/>
<organism evidence="1 2">
    <name type="scientific">Parelaphostrongylus tenuis</name>
    <name type="common">Meningeal worm</name>
    <dbReference type="NCBI Taxonomy" id="148309"/>
    <lineage>
        <taxon>Eukaryota</taxon>
        <taxon>Metazoa</taxon>
        <taxon>Ecdysozoa</taxon>
        <taxon>Nematoda</taxon>
        <taxon>Chromadorea</taxon>
        <taxon>Rhabditida</taxon>
        <taxon>Rhabditina</taxon>
        <taxon>Rhabditomorpha</taxon>
        <taxon>Strongyloidea</taxon>
        <taxon>Metastrongylidae</taxon>
        <taxon>Parelaphostrongylus</taxon>
    </lineage>
</organism>
<evidence type="ECO:0000313" key="2">
    <source>
        <dbReference type="Proteomes" id="UP001196413"/>
    </source>
</evidence>